<comment type="caution">
    <text evidence="6">The sequence shown here is derived from an EMBL/GenBank/DDBJ whole genome shotgun (WGS) entry which is preliminary data.</text>
</comment>
<reference evidence="7 8" key="1">
    <citation type="journal article" date="2020" name="Cell Host Microbe">
        <title>Functional and Genomic Variation between Human-Derived Isolates of Lachnospiraceae Reveals Inter- and Intra-Species Diversity.</title>
        <authorList>
            <person name="Sorbara M.T."/>
            <person name="Littmann E.R."/>
            <person name="Fontana E."/>
            <person name="Moody T.U."/>
            <person name="Kohout C.E."/>
            <person name="Gjonbalaj M."/>
            <person name="Eaton V."/>
            <person name="Seok R."/>
            <person name="Leiner I.M."/>
            <person name="Pamer E.G."/>
        </authorList>
    </citation>
    <scope>NUCLEOTIDE SEQUENCE [LARGE SCALE GENOMIC DNA]</scope>
    <source>
        <strain evidence="7 8">MSK.1.17</strain>
    </source>
</reference>
<evidence type="ECO:0000256" key="3">
    <source>
        <dbReference type="ARBA" id="ARBA00023098"/>
    </source>
</evidence>
<reference evidence="7" key="2">
    <citation type="submission" date="2020-02" db="EMBL/GenBank/DDBJ databases">
        <authorList>
            <person name="Littmann E."/>
            <person name="Sorbara M."/>
        </authorList>
    </citation>
    <scope>NUCLEOTIDE SEQUENCE</scope>
    <source>
        <strain evidence="7">MSK.1.17</strain>
    </source>
</reference>
<evidence type="ECO:0000259" key="5">
    <source>
        <dbReference type="PROSITE" id="PS51635"/>
    </source>
</evidence>
<dbReference type="EMBL" id="JAKNGE010000003">
    <property type="protein sequence ID" value="MCG4744388.1"/>
    <property type="molecule type" value="Genomic_DNA"/>
</dbReference>
<feature type="short sequence motif" description="GXSXG" evidence="4">
    <location>
        <begin position="36"/>
        <end position="40"/>
    </location>
</feature>
<dbReference type="GeneID" id="97208008"/>
<protein>
    <submittedName>
        <fullName evidence="6">Patatin-like phospholipase family protein</fullName>
    </submittedName>
</protein>
<evidence type="ECO:0000256" key="4">
    <source>
        <dbReference type="PROSITE-ProRule" id="PRU01161"/>
    </source>
</evidence>
<dbReference type="PANTHER" id="PTHR14226:SF29">
    <property type="entry name" value="NEUROPATHY TARGET ESTERASE SWS"/>
    <property type="match status" value="1"/>
</dbReference>
<gene>
    <name evidence="7" type="ORF">G5B36_08395</name>
    <name evidence="6" type="ORF">L0N08_03065</name>
</gene>
<keyword evidence="3 4" id="KW-0443">Lipid metabolism</keyword>
<dbReference type="InterPro" id="IPR002641">
    <property type="entry name" value="PNPLA_dom"/>
</dbReference>
<proteinExistence type="predicted"/>
<feature type="short sequence motif" description="DGA/G" evidence="4">
    <location>
        <begin position="183"/>
        <end position="185"/>
    </location>
</feature>
<evidence type="ECO:0000313" key="9">
    <source>
        <dbReference type="Proteomes" id="UP001299608"/>
    </source>
</evidence>
<evidence type="ECO:0000313" key="8">
    <source>
        <dbReference type="Proteomes" id="UP000669239"/>
    </source>
</evidence>
<evidence type="ECO:0000256" key="2">
    <source>
        <dbReference type="ARBA" id="ARBA00022963"/>
    </source>
</evidence>
<reference evidence="6" key="3">
    <citation type="submission" date="2022-01" db="EMBL/GenBank/DDBJ databases">
        <title>Collection of gut derived symbiotic bacterial strains cultured from healthy donors.</title>
        <authorList>
            <person name="Lin H."/>
            <person name="Kohout C."/>
            <person name="Waligurski E."/>
            <person name="Pamer E.G."/>
        </authorList>
    </citation>
    <scope>NUCLEOTIDE SEQUENCE</scope>
    <source>
        <strain evidence="6">DFI.6.55</strain>
    </source>
</reference>
<dbReference type="PANTHER" id="PTHR14226">
    <property type="entry name" value="NEUROPATHY TARGET ESTERASE/SWISS CHEESE D.MELANOGASTER"/>
    <property type="match status" value="1"/>
</dbReference>
<dbReference type="InterPro" id="IPR016035">
    <property type="entry name" value="Acyl_Trfase/lysoPLipase"/>
</dbReference>
<sequence>MHYGLALSGGGTRGAAHVGVLKALEEARLLPDAVAGTSAGSIAAGLYASGMPVSEMEKAVRQLAAHGNDYLDPDYSGIMEFVPRLLTGRKISLQGYIKGDKLLSYLCELTAGKQLDESVVKLVIPAVDLISGQTLCFTNSETAGAQMHVRWTWDAYLCEAMMASSSVPGIFAPRKIGSWLLVDGGVTHNQPGGLLKAAGAGPVIAVDVGAPYSAPDDDSVIEVLSHSFSIMGSLLEECRPPSEALRLHLPLPKDAGLLSFDKMEACMEIGYQYIREMIPAIRKALDMEKRPGPQTYPAARSGNQYS</sequence>
<keyword evidence="2 4" id="KW-0442">Lipid degradation</keyword>
<dbReference type="Proteomes" id="UP001299608">
    <property type="component" value="Unassembled WGS sequence"/>
</dbReference>
<feature type="short sequence motif" description="GXGXXG" evidence="4">
    <location>
        <begin position="9"/>
        <end position="14"/>
    </location>
</feature>
<accession>A0AAW5BK76</accession>
<dbReference type="Pfam" id="PF01734">
    <property type="entry name" value="Patatin"/>
    <property type="match status" value="1"/>
</dbReference>
<evidence type="ECO:0000313" key="7">
    <source>
        <dbReference type="EMBL" id="NSJ48721.1"/>
    </source>
</evidence>
<organism evidence="6 9">
    <name type="scientific">Enterocloster aldenensis</name>
    <dbReference type="NCBI Taxonomy" id="358742"/>
    <lineage>
        <taxon>Bacteria</taxon>
        <taxon>Bacillati</taxon>
        <taxon>Bacillota</taxon>
        <taxon>Clostridia</taxon>
        <taxon>Lachnospirales</taxon>
        <taxon>Lachnospiraceae</taxon>
        <taxon>Enterocloster</taxon>
    </lineage>
</organism>
<dbReference type="RefSeq" id="WP_165640959.1">
    <property type="nucleotide sequence ID" value="NZ_BAABZL010000001.1"/>
</dbReference>
<dbReference type="InterPro" id="IPR050301">
    <property type="entry name" value="NTE"/>
</dbReference>
<dbReference type="Gene3D" id="3.40.1090.10">
    <property type="entry name" value="Cytosolic phospholipase A2 catalytic domain"/>
    <property type="match status" value="2"/>
</dbReference>
<dbReference type="CDD" id="cd07205">
    <property type="entry name" value="Pat_PNPLA6_PNPLA7_NTE1_like"/>
    <property type="match status" value="1"/>
</dbReference>
<evidence type="ECO:0000256" key="1">
    <source>
        <dbReference type="ARBA" id="ARBA00022801"/>
    </source>
</evidence>
<evidence type="ECO:0000313" key="6">
    <source>
        <dbReference type="EMBL" id="MCG4744388.1"/>
    </source>
</evidence>
<dbReference type="GO" id="GO:0016042">
    <property type="term" value="P:lipid catabolic process"/>
    <property type="evidence" value="ECO:0007669"/>
    <property type="project" value="UniProtKB-UniRule"/>
</dbReference>
<feature type="active site" description="Nucleophile" evidence="4">
    <location>
        <position position="38"/>
    </location>
</feature>
<dbReference type="SUPFAM" id="SSF52151">
    <property type="entry name" value="FabD/lysophospholipase-like"/>
    <property type="match status" value="1"/>
</dbReference>
<dbReference type="PROSITE" id="PS51635">
    <property type="entry name" value="PNPLA"/>
    <property type="match status" value="1"/>
</dbReference>
<feature type="active site" description="Proton acceptor" evidence="4">
    <location>
        <position position="183"/>
    </location>
</feature>
<dbReference type="GO" id="GO:0016787">
    <property type="term" value="F:hydrolase activity"/>
    <property type="evidence" value="ECO:0007669"/>
    <property type="project" value="UniProtKB-UniRule"/>
</dbReference>
<keyword evidence="8" id="KW-1185">Reference proteome</keyword>
<name>A0AAW5BK76_9FIRM</name>
<dbReference type="EMBL" id="JAAITT010000009">
    <property type="protein sequence ID" value="NSJ48721.1"/>
    <property type="molecule type" value="Genomic_DNA"/>
</dbReference>
<dbReference type="AlphaFoldDB" id="A0AAW5BK76"/>
<dbReference type="Proteomes" id="UP000669239">
    <property type="component" value="Unassembled WGS sequence"/>
</dbReference>
<feature type="domain" description="PNPLA" evidence="5">
    <location>
        <begin position="5"/>
        <end position="196"/>
    </location>
</feature>
<keyword evidence="1 4" id="KW-0378">Hydrolase</keyword>